<name>A0ABT7QRY4_9BACT</name>
<keyword evidence="6 7" id="KW-0472">Membrane</keyword>
<evidence type="ECO:0000256" key="5">
    <source>
        <dbReference type="ARBA" id="ARBA00022989"/>
    </source>
</evidence>
<dbReference type="RefSeq" id="WP_289401559.1">
    <property type="nucleotide sequence ID" value="NZ_JAQIBC010000002.1"/>
</dbReference>
<dbReference type="InterPro" id="IPR051447">
    <property type="entry name" value="Lipoprotein-release_system"/>
</dbReference>
<evidence type="ECO:0000256" key="2">
    <source>
        <dbReference type="ARBA" id="ARBA00005236"/>
    </source>
</evidence>
<dbReference type="InterPro" id="IPR003838">
    <property type="entry name" value="ABC3_permease_C"/>
</dbReference>
<feature type="transmembrane region" description="Helical" evidence="7">
    <location>
        <begin position="321"/>
        <end position="343"/>
    </location>
</feature>
<evidence type="ECO:0000313" key="10">
    <source>
        <dbReference type="EMBL" id="MDM5263542.1"/>
    </source>
</evidence>
<dbReference type="EMBL" id="JAQIBC010000002">
    <property type="protein sequence ID" value="MDM5263542.1"/>
    <property type="molecule type" value="Genomic_DNA"/>
</dbReference>
<dbReference type="PANTHER" id="PTHR30489">
    <property type="entry name" value="LIPOPROTEIN-RELEASING SYSTEM TRANSMEMBRANE PROTEIN LOLE"/>
    <property type="match status" value="1"/>
</dbReference>
<protein>
    <submittedName>
        <fullName evidence="10">ABC transporter permease</fullName>
    </submittedName>
</protein>
<feature type="domain" description="ABC3 transporter permease C-terminal" evidence="8">
    <location>
        <begin position="274"/>
        <end position="402"/>
    </location>
</feature>
<proteinExistence type="inferred from homology"/>
<evidence type="ECO:0000259" key="8">
    <source>
        <dbReference type="Pfam" id="PF02687"/>
    </source>
</evidence>
<feature type="transmembrane region" description="Helical" evidence="7">
    <location>
        <begin position="23"/>
        <end position="43"/>
    </location>
</feature>
<sequence>MSKYPLSTVLAWLSIWRRKTRSLMVIMMIALSLTGLLGLQGLYDGMILHLINTTIRSDSGEISLYNKKYRLNKTLEYRLTPISNYIEAFSKIEAIDAYSVRLEKEGLIATAHKSLGAVLKGISLSNEQNFGELNDFITQGEYSFGEKSQKALIGSALAKKLNLNIGSRVIFTAQDATGEINAISFRISGILKTGNPTIDDQAVFVSMEKMSTFLDVHQSATQIALRVKDSESIITVQKELKKRFPAIDVLRWDELYPLLIQMQEWMNIFNLASYAIVFIVAALGIFGVMLVSVLERMREFSIMLAIGTPYRTVRNQIIMEASFLGLIGYIAGALGGWIFLLYMSTAGVDMRAFEAGLELYGYSAVMYANMHLYYFFQAFFAVFFATLLSVIWPLRKLKKIKPIQVIQGKML</sequence>
<reference evidence="10" key="1">
    <citation type="submission" date="2023-01" db="EMBL/GenBank/DDBJ databases">
        <title>Sulfurovum sp. XTW-4 genome assembly.</title>
        <authorList>
            <person name="Wang J."/>
        </authorList>
    </citation>
    <scope>NUCLEOTIDE SEQUENCE</scope>
    <source>
        <strain evidence="10">XTW-4</strain>
    </source>
</reference>
<evidence type="ECO:0000256" key="6">
    <source>
        <dbReference type="ARBA" id="ARBA00023136"/>
    </source>
</evidence>
<keyword evidence="11" id="KW-1185">Reference proteome</keyword>
<keyword evidence="4 7" id="KW-0812">Transmembrane</keyword>
<evidence type="ECO:0000256" key="3">
    <source>
        <dbReference type="ARBA" id="ARBA00022475"/>
    </source>
</evidence>
<accession>A0ABT7QRY4</accession>
<comment type="subcellular location">
    <subcellularLocation>
        <location evidence="1">Cell membrane</location>
        <topology evidence="1">Multi-pass membrane protein</topology>
    </subcellularLocation>
</comment>
<dbReference type="Proteomes" id="UP001169066">
    <property type="component" value="Unassembled WGS sequence"/>
</dbReference>
<keyword evidence="3" id="KW-1003">Cell membrane</keyword>
<evidence type="ECO:0000259" key="9">
    <source>
        <dbReference type="Pfam" id="PF12704"/>
    </source>
</evidence>
<dbReference type="Pfam" id="PF12704">
    <property type="entry name" value="MacB_PCD"/>
    <property type="match status" value="1"/>
</dbReference>
<dbReference type="PANTHER" id="PTHR30489:SF0">
    <property type="entry name" value="LIPOPROTEIN-RELEASING SYSTEM TRANSMEMBRANE PROTEIN LOLE"/>
    <property type="match status" value="1"/>
</dbReference>
<evidence type="ECO:0000256" key="7">
    <source>
        <dbReference type="SAM" id="Phobius"/>
    </source>
</evidence>
<comment type="caution">
    <text evidence="10">The sequence shown here is derived from an EMBL/GenBank/DDBJ whole genome shotgun (WGS) entry which is preliminary data.</text>
</comment>
<evidence type="ECO:0000256" key="4">
    <source>
        <dbReference type="ARBA" id="ARBA00022692"/>
    </source>
</evidence>
<feature type="domain" description="MacB-like periplasmic core" evidence="9">
    <location>
        <begin position="23"/>
        <end position="242"/>
    </location>
</feature>
<keyword evidence="5 7" id="KW-1133">Transmembrane helix</keyword>
<feature type="transmembrane region" description="Helical" evidence="7">
    <location>
        <begin position="372"/>
        <end position="394"/>
    </location>
</feature>
<evidence type="ECO:0000313" key="11">
    <source>
        <dbReference type="Proteomes" id="UP001169066"/>
    </source>
</evidence>
<dbReference type="Pfam" id="PF02687">
    <property type="entry name" value="FtsX"/>
    <property type="match status" value="1"/>
</dbReference>
<organism evidence="10 11">
    <name type="scientific">Sulfurovum xiamenensis</name>
    <dbReference type="NCBI Taxonomy" id="3019066"/>
    <lineage>
        <taxon>Bacteria</taxon>
        <taxon>Pseudomonadati</taxon>
        <taxon>Campylobacterota</taxon>
        <taxon>Epsilonproteobacteria</taxon>
        <taxon>Campylobacterales</taxon>
        <taxon>Sulfurovaceae</taxon>
        <taxon>Sulfurovum</taxon>
    </lineage>
</organism>
<gene>
    <name evidence="10" type="ORF">PF327_04965</name>
</gene>
<feature type="transmembrane region" description="Helical" evidence="7">
    <location>
        <begin position="271"/>
        <end position="294"/>
    </location>
</feature>
<dbReference type="InterPro" id="IPR025857">
    <property type="entry name" value="MacB_PCD"/>
</dbReference>
<evidence type="ECO:0000256" key="1">
    <source>
        <dbReference type="ARBA" id="ARBA00004651"/>
    </source>
</evidence>
<comment type="similarity">
    <text evidence="2">Belongs to the ABC-4 integral membrane protein family. LolC/E subfamily.</text>
</comment>